<evidence type="ECO:0000313" key="1">
    <source>
        <dbReference type="EMBL" id="RNI29305.1"/>
    </source>
</evidence>
<evidence type="ECO:0000313" key="2">
    <source>
        <dbReference type="Proteomes" id="UP000272117"/>
    </source>
</evidence>
<proteinExistence type="predicted"/>
<reference evidence="1 2" key="1">
    <citation type="submission" date="2018-11" db="EMBL/GenBank/DDBJ databases">
        <title>Rufibacter latericius sp. nov., isolated from water in Baiyang Lake.</title>
        <authorList>
            <person name="Yang Y."/>
        </authorList>
    </citation>
    <scope>NUCLEOTIDE SEQUENCE [LARGE SCALE GENOMIC DNA]</scope>
    <source>
        <strain evidence="1 2">R-22-1c-1</strain>
    </source>
</reference>
<dbReference type="AlphaFoldDB" id="A0A3M9MVV5"/>
<sequence>MPVFAESTRNRLKGKLKIAGWVERNQGRAQTTVSSKGGFKISFLGLFSAKKESSEDESIKARRGEINLRPICFKAACLLKRKGRSHGICKFSAYFTTNEATP</sequence>
<dbReference type="EMBL" id="RJJD01000003">
    <property type="protein sequence ID" value="RNI29305.1"/>
    <property type="molecule type" value="Genomic_DNA"/>
</dbReference>
<keyword evidence="2" id="KW-1185">Reference proteome</keyword>
<dbReference type="Proteomes" id="UP000272117">
    <property type="component" value="Unassembled WGS sequence"/>
</dbReference>
<accession>A0A3M9MVV5</accession>
<name>A0A3M9MVV5_9BACT</name>
<protein>
    <submittedName>
        <fullName evidence="1">Uncharacterized protein</fullName>
    </submittedName>
</protein>
<comment type="caution">
    <text evidence="1">The sequence shown here is derived from an EMBL/GenBank/DDBJ whole genome shotgun (WGS) entry which is preliminary data.</text>
</comment>
<gene>
    <name evidence="1" type="ORF">EFB08_07760</name>
</gene>
<organism evidence="1 2">
    <name type="scientific">Rufibacter latericius</name>
    <dbReference type="NCBI Taxonomy" id="2487040"/>
    <lineage>
        <taxon>Bacteria</taxon>
        <taxon>Pseudomonadati</taxon>
        <taxon>Bacteroidota</taxon>
        <taxon>Cytophagia</taxon>
        <taxon>Cytophagales</taxon>
        <taxon>Hymenobacteraceae</taxon>
        <taxon>Rufibacter</taxon>
    </lineage>
</organism>